<evidence type="ECO:0000313" key="2">
    <source>
        <dbReference type="EMBL" id="EKX52515.1"/>
    </source>
</evidence>
<reference evidence="3" key="3">
    <citation type="submission" date="2016-03" db="UniProtKB">
        <authorList>
            <consortium name="EnsemblProtists"/>
        </authorList>
    </citation>
    <scope>IDENTIFICATION</scope>
</reference>
<dbReference type="AlphaFoldDB" id="L1JWD5"/>
<dbReference type="OMA" id="HHNLHGC"/>
<evidence type="ECO:0000313" key="3">
    <source>
        <dbReference type="EnsemblProtists" id="EKX52515"/>
    </source>
</evidence>
<dbReference type="InterPro" id="IPR050868">
    <property type="entry name" value="ELMO_domain-containing"/>
</dbReference>
<keyword evidence="4" id="KW-1185">Reference proteome</keyword>
<evidence type="ECO:0000259" key="1">
    <source>
        <dbReference type="PROSITE" id="PS51335"/>
    </source>
</evidence>
<reference evidence="4" key="2">
    <citation type="submission" date="2012-11" db="EMBL/GenBank/DDBJ databases">
        <authorList>
            <person name="Kuo A."/>
            <person name="Curtis B.A."/>
            <person name="Tanifuji G."/>
            <person name="Burki F."/>
            <person name="Gruber A."/>
            <person name="Irimia M."/>
            <person name="Maruyama S."/>
            <person name="Arias M.C."/>
            <person name="Ball S.G."/>
            <person name="Gile G.H."/>
            <person name="Hirakawa Y."/>
            <person name="Hopkins J.F."/>
            <person name="Rensing S.A."/>
            <person name="Schmutz J."/>
            <person name="Symeonidi A."/>
            <person name="Elias M."/>
            <person name="Eveleigh R.J."/>
            <person name="Herman E.K."/>
            <person name="Klute M.J."/>
            <person name="Nakayama T."/>
            <person name="Obornik M."/>
            <person name="Reyes-Prieto A."/>
            <person name="Armbrust E.V."/>
            <person name="Aves S.J."/>
            <person name="Beiko R.G."/>
            <person name="Coutinho P."/>
            <person name="Dacks J.B."/>
            <person name="Durnford D.G."/>
            <person name="Fast N.M."/>
            <person name="Green B.R."/>
            <person name="Grisdale C."/>
            <person name="Hempe F."/>
            <person name="Henrissat B."/>
            <person name="Hoppner M.P."/>
            <person name="Ishida K.-I."/>
            <person name="Kim E."/>
            <person name="Koreny L."/>
            <person name="Kroth P.G."/>
            <person name="Liu Y."/>
            <person name="Malik S.-B."/>
            <person name="Maier U.G."/>
            <person name="McRose D."/>
            <person name="Mock T."/>
            <person name="Neilson J.A."/>
            <person name="Onodera N.T."/>
            <person name="Poole A.M."/>
            <person name="Pritham E.J."/>
            <person name="Richards T.A."/>
            <person name="Rocap G."/>
            <person name="Roy S.W."/>
            <person name="Sarai C."/>
            <person name="Schaack S."/>
            <person name="Shirato S."/>
            <person name="Slamovits C.H."/>
            <person name="Spencer D.F."/>
            <person name="Suzuki S."/>
            <person name="Worden A.Z."/>
            <person name="Zauner S."/>
            <person name="Barry K."/>
            <person name="Bell C."/>
            <person name="Bharti A.K."/>
            <person name="Crow J.A."/>
            <person name="Grimwood J."/>
            <person name="Kramer R."/>
            <person name="Lindquist E."/>
            <person name="Lucas S."/>
            <person name="Salamov A."/>
            <person name="McFadden G.I."/>
            <person name="Lane C.E."/>
            <person name="Keeling P.J."/>
            <person name="Gray M.W."/>
            <person name="Grigoriev I.V."/>
            <person name="Archibald J.M."/>
        </authorList>
    </citation>
    <scope>NUCLEOTIDE SEQUENCE</scope>
    <source>
        <strain evidence="4">CCMP2712</strain>
    </source>
</reference>
<dbReference type="RefSeq" id="XP_005839495.1">
    <property type="nucleotide sequence ID" value="XM_005839438.1"/>
</dbReference>
<dbReference type="PaxDb" id="55529-EKX52515"/>
<dbReference type="InterPro" id="IPR006816">
    <property type="entry name" value="ELMO_dom"/>
</dbReference>
<dbReference type="HOGENOM" id="CLU_1279793_0_0_1"/>
<evidence type="ECO:0000313" key="4">
    <source>
        <dbReference type="Proteomes" id="UP000011087"/>
    </source>
</evidence>
<dbReference type="KEGG" id="gtt:GUITHDRAFT_84631"/>
<dbReference type="PROSITE" id="PS51335">
    <property type="entry name" value="ELMO"/>
    <property type="match status" value="1"/>
</dbReference>
<dbReference type="OrthoDB" id="67155at2759"/>
<dbReference type="eggNOG" id="KOG2998">
    <property type="taxonomic scope" value="Eukaryota"/>
</dbReference>
<name>L1JWD5_GUITC</name>
<sequence>MTETKKNFQLFLDEHIGGSLEDHVKHMDELRRLWSLSFPSMPVPPRPDDRWKMLGFQGTDPVTDLRAMGALSVKLLCYMAQAYNRTYHEILKESCPLGEDNKSFPFACAGVNICFLLVDGLKLKTLSSSPSHKIDYSVKRCQSTFYELLHGEPNAFNEIFCYTFMIFGREWKARGATYMDFADIANRTRHIVMKELERKSWKSLFSLKEALKLTMM</sequence>
<accession>L1JWD5</accession>
<dbReference type="GeneID" id="17309193"/>
<dbReference type="Pfam" id="PF04727">
    <property type="entry name" value="ELMO_CED12"/>
    <property type="match status" value="1"/>
</dbReference>
<dbReference type="EnsemblProtists" id="EKX52515">
    <property type="protein sequence ID" value="EKX52515"/>
    <property type="gene ID" value="GUITHDRAFT_84631"/>
</dbReference>
<dbReference type="PANTHER" id="PTHR12771">
    <property type="entry name" value="ENGULFMENT AND CELL MOTILITY"/>
    <property type="match status" value="1"/>
</dbReference>
<gene>
    <name evidence="2" type="ORF">GUITHDRAFT_84631</name>
</gene>
<dbReference type="EMBL" id="JH992972">
    <property type="protein sequence ID" value="EKX52515.1"/>
    <property type="molecule type" value="Genomic_DNA"/>
</dbReference>
<organism evidence="2">
    <name type="scientific">Guillardia theta (strain CCMP2712)</name>
    <name type="common">Cryptophyte</name>
    <dbReference type="NCBI Taxonomy" id="905079"/>
    <lineage>
        <taxon>Eukaryota</taxon>
        <taxon>Cryptophyceae</taxon>
        <taxon>Pyrenomonadales</taxon>
        <taxon>Geminigeraceae</taxon>
        <taxon>Guillardia</taxon>
    </lineage>
</organism>
<protein>
    <recommendedName>
        <fullName evidence="1">ELMO domain-containing protein</fullName>
    </recommendedName>
</protein>
<dbReference type="Proteomes" id="UP000011087">
    <property type="component" value="Unassembled WGS sequence"/>
</dbReference>
<feature type="domain" description="ELMO" evidence="1">
    <location>
        <begin position="25"/>
        <end position="196"/>
    </location>
</feature>
<reference evidence="2 4" key="1">
    <citation type="journal article" date="2012" name="Nature">
        <title>Algal genomes reveal evolutionary mosaicism and the fate of nucleomorphs.</title>
        <authorList>
            <consortium name="DOE Joint Genome Institute"/>
            <person name="Curtis B.A."/>
            <person name="Tanifuji G."/>
            <person name="Burki F."/>
            <person name="Gruber A."/>
            <person name="Irimia M."/>
            <person name="Maruyama S."/>
            <person name="Arias M.C."/>
            <person name="Ball S.G."/>
            <person name="Gile G.H."/>
            <person name="Hirakawa Y."/>
            <person name="Hopkins J.F."/>
            <person name="Kuo A."/>
            <person name="Rensing S.A."/>
            <person name="Schmutz J."/>
            <person name="Symeonidi A."/>
            <person name="Elias M."/>
            <person name="Eveleigh R.J."/>
            <person name="Herman E.K."/>
            <person name="Klute M.J."/>
            <person name="Nakayama T."/>
            <person name="Obornik M."/>
            <person name="Reyes-Prieto A."/>
            <person name="Armbrust E.V."/>
            <person name="Aves S.J."/>
            <person name="Beiko R.G."/>
            <person name="Coutinho P."/>
            <person name="Dacks J.B."/>
            <person name="Durnford D.G."/>
            <person name="Fast N.M."/>
            <person name="Green B.R."/>
            <person name="Grisdale C.J."/>
            <person name="Hempel F."/>
            <person name="Henrissat B."/>
            <person name="Hoppner M.P."/>
            <person name="Ishida K."/>
            <person name="Kim E."/>
            <person name="Koreny L."/>
            <person name="Kroth P.G."/>
            <person name="Liu Y."/>
            <person name="Malik S.B."/>
            <person name="Maier U.G."/>
            <person name="McRose D."/>
            <person name="Mock T."/>
            <person name="Neilson J.A."/>
            <person name="Onodera N.T."/>
            <person name="Poole A.M."/>
            <person name="Pritham E.J."/>
            <person name="Richards T.A."/>
            <person name="Rocap G."/>
            <person name="Roy S.W."/>
            <person name="Sarai C."/>
            <person name="Schaack S."/>
            <person name="Shirato S."/>
            <person name="Slamovits C.H."/>
            <person name="Spencer D.F."/>
            <person name="Suzuki S."/>
            <person name="Worden A.Z."/>
            <person name="Zauner S."/>
            <person name="Barry K."/>
            <person name="Bell C."/>
            <person name="Bharti A.K."/>
            <person name="Crow J.A."/>
            <person name="Grimwood J."/>
            <person name="Kramer R."/>
            <person name="Lindquist E."/>
            <person name="Lucas S."/>
            <person name="Salamov A."/>
            <person name="McFadden G.I."/>
            <person name="Lane C.E."/>
            <person name="Keeling P.J."/>
            <person name="Gray M.W."/>
            <person name="Grigoriev I.V."/>
            <person name="Archibald J.M."/>
        </authorList>
    </citation>
    <scope>NUCLEOTIDE SEQUENCE</scope>
    <source>
        <strain evidence="2 4">CCMP2712</strain>
    </source>
</reference>
<proteinExistence type="predicted"/>